<dbReference type="Pfam" id="PF20056">
    <property type="entry name" value="DUF6455"/>
    <property type="match status" value="1"/>
</dbReference>
<dbReference type="EMBL" id="LJSG01000002">
    <property type="protein sequence ID" value="KPP95768.1"/>
    <property type="molecule type" value="Genomic_DNA"/>
</dbReference>
<feature type="domain" description="DUF6455" evidence="1">
    <location>
        <begin position="44"/>
        <end position="116"/>
    </location>
</feature>
<protein>
    <recommendedName>
        <fullName evidence="1">DUF6455 domain-containing protein</fullName>
    </recommendedName>
</protein>
<evidence type="ECO:0000313" key="3">
    <source>
        <dbReference type="EMBL" id="KPP95768.1"/>
    </source>
</evidence>
<dbReference type="InterPro" id="IPR045601">
    <property type="entry name" value="DUF6455"/>
</dbReference>
<reference evidence="2 5" key="2">
    <citation type="submission" date="2016-01" db="EMBL/GenBank/DDBJ databases">
        <authorList>
            <person name="Varghese N."/>
        </authorList>
    </citation>
    <scope>NUCLEOTIDE SEQUENCE [LARGE SCALE GENOMIC DNA]</scope>
    <source>
        <strain evidence="2 5">HL-91</strain>
    </source>
</reference>
<dbReference type="Proteomes" id="UP000182045">
    <property type="component" value="Unassembled WGS sequence"/>
</dbReference>
<dbReference type="RefSeq" id="WP_141655923.1">
    <property type="nucleotide sequence ID" value="NZ_FBYC01000004.1"/>
</dbReference>
<evidence type="ECO:0000259" key="1">
    <source>
        <dbReference type="Pfam" id="PF20056"/>
    </source>
</evidence>
<evidence type="ECO:0000313" key="2">
    <source>
        <dbReference type="EMBL" id="CUX81740.1"/>
    </source>
</evidence>
<organism evidence="3 4">
    <name type="scientific">Roseibaca calidilacus</name>
    <dbReference type="NCBI Taxonomy" id="1666912"/>
    <lineage>
        <taxon>Bacteria</taxon>
        <taxon>Pseudomonadati</taxon>
        <taxon>Pseudomonadota</taxon>
        <taxon>Alphaproteobacteria</taxon>
        <taxon>Rhodobacterales</taxon>
        <taxon>Paracoccaceae</taxon>
        <taxon>Roseinatronobacter</taxon>
    </lineage>
</organism>
<dbReference type="STRING" id="1666912.Ga0058931_1949"/>
<gene>
    <name evidence="2" type="ORF">Ga0058931_1949</name>
    <name evidence="3" type="ORF">HLUCCA05_03625</name>
</gene>
<proteinExistence type="predicted"/>
<evidence type="ECO:0000313" key="4">
    <source>
        <dbReference type="Proteomes" id="UP000050413"/>
    </source>
</evidence>
<sequence length="126" mass="13697">MNHNGNAMALAKTRQPFGNVVVYPGRAGTDPSMTRPKTELNIWQMAAALQIDLVAAIRTSALSRDKPLDLLQSMARRCGACEQAEACSRRLCSDMGRRQSPPEFCAIKSCLTDLAAQHAPARHMAS</sequence>
<dbReference type="AlphaFoldDB" id="A0A0P7W751"/>
<dbReference type="EMBL" id="FBYC01000004">
    <property type="protein sequence ID" value="CUX81740.1"/>
    <property type="molecule type" value="Genomic_DNA"/>
</dbReference>
<evidence type="ECO:0000313" key="5">
    <source>
        <dbReference type="Proteomes" id="UP000182045"/>
    </source>
</evidence>
<keyword evidence="5" id="KW-1185">Reference proteome</keyword>
<comment type="caution">
    <text evidence="3">The sequence shown here is derived from an EMBL/GenBank/DDBJ whole genome shotgun (WGS) entry which is preliminary data.</text>
</comment>
<name>A0A0P7W751_9RHOB</name>
<accession>A0A0P7W751</accession>
<reference evidence="3 4" key="1">
    <citation type="submission" date="2015-09" db="EMBL/GenBank/DDBJ databases">
        <title>Identification and resolution of microdiversity through metagenomic sequencing of parallel consortia.</title>
        <authorList>
            <person name="Nelson W.C."/>
            <person name="Romine M.F."/>
            <person name="Lindemann S.R."/>
        </authorList>
    </citation>
    <scope>NUCLEOTIDE SEQUENCE [LARGE SCALE GENOMIC DNA]</scope>
    <source>
        <strain evidence="3">HL-91</strain>
    </source>
</reference>
<dbReference type="Proteomes" id="UP000050413">
    <property type="component" value="Unassembled WGS sequence"/>
</dbReference>
<dbReference type="OrthoDB" id="7961152at2"/>